<name>A0ABV0JPU0_9CYAN</name>
<evidence type="ECO:0000313" key="7">
    <source>
        <dbReference type="EMBL" id="MEP0865503.1"/>
    </source>
</evidence>
<comment type="subcellular location">
    <subcellularLocation>
        <location evidence="1">Membrane</location>
        <topology evidence="1">Multi-pass membrane protein</topology>
    </subcellularLocation>
</comment>
<dbReference type="PANTHER" id="PTHR10057">
    <property type="entry name" value="PERIPHERAL-TYPE BENZODIAZEPINE RECEPTOR"/>
    <property type="match status" value="1"/>
</dbReference>
<evidence type="ECO:0000256" key="2">
    <source>
        <dbReference type="ARBA" id="ARBA00007524"/>
    </source>
</evidence>
<keyword evidence="5 6" id="KW-0472">Membrane</keyword>
<feature type="transmembrane region" description="Helical" evidence="6">
    <location>
        <begin position="106"/>
        <end position="139"/>
    </location>
</feature>
<comment type="similarity">
    <text evidence="2">Belongs to the TspO/BZRP family.</text>
</comment>
<keyword evidence="4 6" id="KW-1133">Transmembrane helix</keyword>
<comment type="caution">
    <text evidence="7">The sequence shown here is derived from an EMBL/GenBank/DDBJ whole genome shotgun (WGS) entry which is preliminary data.</text>
</comment>
<reference evidence="7 8" key="1">
    <citation type="submission" date="2022-04" db="EMBL/GenBank/DDBJ databases">
        <title>Positive selection, recombination, and allopatry shape intraspecific diversity of widespread and dominant cyanobacteria.</title>
        <authorList>
            <person name="Wei J."/>
            <person name="Shu W."/>
            <person name="Hu C."/>
        </authorList>
    </citation>
    <scope>NUCLEOTIDE SEQUENCE [LARGE SCALE GENOMIC DNA]</scope>
    <source>
        <strain evidence="7 8">GB2-A5</strain>
    </source>
</reference>
<evidence type="ECO:0000256" key="3">
    <source>
        <dbReference type="ARBA" id="ARBA00022692"/>
    </source>
</evidence>
<dbReference type="PIRSF" id="PIRSF005859">
    <property type="entry name" value="PBR"/>
    <property type="match status" value="1"/>
</dbReference>
<evidence type="ECO:0000256" key="5">
    <source>
        <dbReference type="ARBA" id="ARBA00023136"/>
    </source>
</evidence>
<keyword evidence="8" id="KW-1185">Reference proteome</keyword>
<dbReference type="Gene3D" id="1.20.1260.100">
    <property type="entry name" value="TspO/MBR protein"/>
    <property type="match status" value="1"/>
</dbReference>
<evidence type="ECO:0000256" key="4">
    <source>
        <dbReference type="ARBA" id="ARBA00022989"/>
    </source>
</evidence>
<dbReference type="RefSeq" id="WP_190418741.1">
    <property type="nucleotide sequence ID" value="NZ_JAMPKK010000027.1"/>
</dbReference>
<feature type="transmembrane region" description="Helical" evidence="6">
    <location>
        <begin position="45"/>
        <end position="65"/>
    </location>
</feature>
<evidence type="ECO:0000256" key="1">
    <source>
        <dbReference type="ARBA" id="ARBA00004141"/>
    </source>
</evidence>
<keyword evidence="3 6" id="KW-0812">Transmembrane</keyword>
<dbReference type="EMBL" id="JAMPKK010000027">
    <property type="protein sequence ID" value="MEP0865503.1"/>
    <property type="molecule type" value="Genomic_DNA"/>
</dbReference>
<proteinExistence type="inferred from homology"/>
<dbReference type="InterPro" id="IPR038330">
    <property type="entry name" value="TspO/MBR-related_sf"/>
</dbReference>
<protein>
    <submittedName>
        <fullName evidence="7">Tryptophan-rich sensory protein</fullName>
    </submittedName>
</protein>
<dbReference type="Proteomes" id="UP001442494">
    <property type="component" value="Unassembled WGS sequence"/>
</dbReference>
<sequence>MIKSWMVIVGITFLVSFGSFFIKPRDVKWATHLRLPKWLVVFEPAIPVIWNLIFLSGAISASIIWDKDPGSLKTWLLMATYLLVEVVTVTYIPATLRLRNLSVGTIIGGAGLIVAILLTLSVLPISSSAAALLIPYLVWSPIGTYSTWKMTQLNPDAA</sequence>
<evidence type="ECO:0000256" key="6">
    <source>
        <dbReference type="SAM" id="Phobius"/>
    </source>
</evidence>
<organism evidence="7 8">
    <name type="scientific">Funiculus sociatus GB2-A5</name>
    <dbReference type="NCBI Taxonomy" id="2933946"/>
    <lineage>
        <taxon>Bacteria</taxon>
        <taxon>Bacillati</taxon>
        <taxon>Cyanobacteriota</taxon>
        <taxon>Cyanophyceae</taxon>
        <taxon>Coleofasciculales</taxon>
        <taxon>Coleofasciculaceae</taxon>
        <taxon>Funiculus</taxon>
    </lineage>
</organism>
<gene>
    <name evidence="7" type="ORF">NDI37_13610</name>
</gene>
<dbReference type="PANTHER" id="PTHR10057:SF0">
    <property type="entry name" value="TRANSLOCATOR PROTEIN"/>
    <property type="match status" value="1"/>
</dbReference>
<feature type="transmembrane region" description="Helical" evidence="6">
    <location>
        <begin position="74"/>
        <end position="94"/>
    </location>
</feature>
<evidence type="ECO:0000313" key="8">
    <source>
        <dbReference type="Proteomes" id="UP001442494"/>
    </source>
</evidence>
<accession>A0ABV0JPU0</accession>
<dbReference type="Pfam" id="PF03073">
    <property type="entry name" value="TspO_MBR"/>
    <property type="match status" value="1"/>
</dbReference>
<dbReference type="InterPro" id="IPR004307">
    <property type="entry name" value="TspO_MBR"/>
</dbReference>